<comment type="caution">
    <text evidence="3">The sequence shown here is derived from an EMBL/GenBank/DDBJ whole genome shotgun (WGS) entry which is preliminary data.</text>
</comment>
<proteinExistence type="inferred from homology"/>
<dbReference type="Proteomes" id="UP000241434">
    <property type="component" value="Unassembled WGS sequence"/>
</dbReference>
<protein>
    <recommendedName>
        <fullName evidence="1">UPF0597 protein UF10_01310</fullName>
    </recommendedName>
</protein>
<accession>A0A2P7Q289</accession>
<dbReference type="SUPFAM" id="SSF103378">
    <property type="entry name" value="2-methylcitrate dehydratase PrpD"/>
    <property type="match status" value="1"/>
</dbReference>
<reference evidence="3" key="1">
    <citation type="thesis" date="2015" institute="Rutgers" country="The State University of New Jersey, 14 College Farm Rd., New Brunswick, NJ, USA">
        <title>Ammonia toxicity in bacteria and its implications for treatment of and resource recovery from highly nitrogenous organic wastes.</title>
        <authorList>
            <person name="Luther A.K."/>
        </authorList>
    </citation>
    <scope>NUCLEOTIDE SEQUENCE</scope>
    <source>
        <strain evidence="3">RT-10B</strain>
    </source>
</reference>
<comment type="similarity">
    <text evidence="1">Belongs to the UPF0597 family.</text>
</comment>
<organism evidence="3 4">
    <name type="scientific">Peptostreptococcus russellii</name>
    <dbReference type="NCBI Taxonomy" id="215200"/>
    <lineage>
        <taxon>Bacteria</taxon>
        <taxon>Bacillati</taxon>
        <taxon>Bacillota</taxon>
        <taxon>Clostridia</taxon>
        <taxon>Peptostreptococcales</taxon>
        <taxon>Peptostreptococcaceae</taxon>
        <taxon>Peptostreptococcus</taxon>
    </lineage>
</organism>
<evidence type="ECO:0000313" key="4">
    <source>
        <dbReference type="Proteomes" id="UP000241434"/>
    </source>
</evidence>
<dbReference type="GO" id="GO:0080146">
    <property type="term" value="F:L-cysteine desulfhydrase activity"/>
    <property type="evidence" value="ECO:0007669"/>
    <property type="project" value="TreeGrafter"/>
</dbReference>
<dbReference type="PANTHER" id="PTHR30501:SF2">
    <property type="entry name" value="UPF0597 PROTEIN YHAM"/>
    <property type="match status" value="1"/>
</dbReference>
<dbReference type="OrthoDB" id="41906at2"/>
<dbReference type="AlphaFoldDB" id="A0A2P7Q289"/>
<dbReference type="InterPro" id="IPR036148">
    <property type="entry name" value="MmgE/PrpD_sf"/>
</dbReference>
<evidence type="ECO:0000256" key="1">
    <source>
        <dbReference type="HAMAP-Rule" id="MF_01845"/>
    </source>
</evidence>
<dbReference type="EMBL" id="JYGE01000002">
    <property type="protein sequence ID" value="PSJ32072.1"/>
    <property type="molecule type" value="Genomic_DNA"/>
</dbReference>
<evidence type="ECO:0000259" key="2">
    <source>
        <dbReference type="Pfam" id="PF03313"/>
    </source>
</evidence>
<dbReference type="InterPro" id="IPR021144">
    <property type="entry name" value="UPF0597"/>
</dbReference>
<feature type="domain" description="Serine dehydratase-like alpha subunit" evidence="2">
    <location>
        <begin position="86"/>
        <end position="425"/>
    </location>
</feature>
<dbReference type="InterPro" id="IPR005130">
    <property type="entry name" value="Ser_deHydtase-like_asu"/>
</dbReference>
<gene>
    <name evidence="3" type="ORF">UF10_01310</name>
</gene>
<dbReference type="RefSeq" id="WP_106776055.1">
    <property type="nucleotide sequence ID" value="NZ_JYGE01000002.1"/>
</dbReference>
<name>A0A2P7Q289_9FIRM</name>
<dbReference type="GO" id="GO:0019450">
    <property type="term" value="P:L-cysteine catabolic process to pyruvate"/>
    <property type="evidence" value="ECO:0007669"/>
    <property type="project" value="TreeGrafter"/>
</dbReference>
<evidence type="ECO:0000313" key="3">
    <source>
        <dbReference type="EMBL" id="PSJ32072.1"/>
    </source>
</evidence>
<sequence>MRNLNKEFIEMLKNEVKPAVGCTEPVALALACAKCKELLGEKIVENKMLVSPSIYKNGMCVGIPGTDRLGLKIAAAIGIVAGKSENGLSVLEGTSKEEIKDAEELMDTGKLSITPADTTEKVFIEVEFKGESSIAKVKIMEKHDNFVLLEKDGVVILNKENKPNTAVEDKEEKKTLMDDATLEEIIKNVESLNYEDIKFLKDGVDMNLNMAKEGLDHKLGIGVGYGIKENMEEGIIGNDIINSAMMLTAGASDARMAGLDMPVMSSNGSGNHGLTAILPIVAYAEKFPQSDERLCKALALSHITTAYIKNFTGRLSAMCGCGVAAATGATAGIAWLMDEDIDHISGAVRNAVADLSGMICDGAKSGCAIKLSSAAASAVRNALLAKNGNYAKTVNGIVAEDVDTTIRNLGKVSDRGMTITDTIILDVMNDMNKAN</sequence>
<dbReference type="PANTHER" id="PTHR30501">
    <property type="entry name" value="UPF0597 PROTEIN YHAM"/>
    <property type="match status" value="1"/>
</dbReference>
<dbReference type="HAMAP" id="MF_01845">
    <property type="entry name" value="UPF0597"/>
    <property type="match status" value="1"/>
</dbReference>
<keyword evidence="4" id="KW-1185">Reference proteome</keyword>
<dbReference type="PIRSF" id="PIRSF006054">
    <property type="entry name" value="UCP006054"/>
    <property type="match status" value="1"/>
</dbReference>
<dbReference type="Pfam" id="PF03313">
    <property type="entry name" value="SDH_alpha"/>
    <property type="match status" value="1"/>
</dbReference>